<name>A0A210R4C0_MIZYE</name>
<dbReference type="EMBL" id="NEDP02000499">
    <property type="protein sequence ID" value="OWF55744.1"/>
    <property type="molecule type" value="Genomic_DNA"/>
</dbReference>
<protein>
    <recommendedName>
        <fullName evidence="3">Beta-microseminoprotein</fullName>
    </recommendedName>
</protein>
<evidence type="ECO:0000313" key="2">
    <source>
        <dbReference type="Proteomes" id="UP000242188"/>
    </source>
</evidence>
<reference evidence="1 2" key="1">
    <citation type="journal article" date="2017" name="Nat. Ecol. Evol.">
        <title>Scallop genome provides insights into evolution of bilaterian karyotype and development.</title>
        <authorList>
            <person name="Wang S."/>
            <person name="Zhang J."/>
            <person name="Jiao W."/>
            <person name="Li J."/>
            <person name="Xun X."/>
            <person name="Sun Y."/>
            <person name="Guo X."/>
            <person name="Huan P."/>
            <person name="Dong B."/>
            <person name="Zhang L."/>
            <person name="Hu X."/>
            <person name="Sun X."/>
            <person name="Wang J."/>
            <person name="Zhao C."/>
            <person name="Wang Y."/>
            <person name="Wang D."/>
            <person name="Huang X."/>
            <person name="Wang R."/>
            <person name="Lv J."/>
            <person name="Li Y."/>
            <person name="Zhang Z."/>
            <person name="Liu B."/>
            <person name="Lu W."/>
            <person name="Hui Y."/>
            <person name="Liang J."/>
            <person name="Zhou Z."/>
            <person name="Hou R."/>
            <person name="Li X."/>
            <person name="Liu Y."/>
            <person name="Li H."/>
            <person name="Ning X."/>
            <person name="Lin Y."/>
            <person name="Zhao L."/>
            <person name="Xing Q."/>
            <person name="Dou J."/>
            <person name="Li Y."/>
            <person name="Mao J."/>
            <person name="Guo H."/>
            <person name="Dou H."/>
            <person name="Li T."/>
            <person name="Mu C."/>
            <person name="Jiang W."/>
            <person name="Fu Q."/>
            <person name="Fu X."/>
            <person name="Miao Y."/>
            <person name="Liu J."/>
            <person name="Yu Q."/>
            <person name="Li R."/>
            <person name="Liao H."/>
            <person name="Li X."/>
            <person name="Kong Y."/>
            <person name="Jiang Z."/>
            <person name="Chourrout D."/>
            <person name="Li R."/>
            <person name="Bao Z."/>
        </authorList>
    </citation>
    <scope>NUCLEOTIDE SEQUENCE [LARGE SCALE GENOMIC DNA]</scope>
    <source>
        <strain evidence="1 2">PY_sf001</strain>
    </source>
</reference>
<proteinExistence type="predicted"/>
<evidence type="ECO:0008006" key="3">
    <source>
        <dbReference type="Google" id="ProtNLM"/>
    </source>
</evidence>
<evidence type="ECO:0000313" key="1">
    <source>
        <dbReference type="EMBL" id="OWF55744.1"/>
    </source>
</evidence>
<organism evidence="1 2">
    <name type="scientific">Mizuhopecten yessoensis</name>
    <name type="common">Japanese scallop</name>
    <name type="synonym">Patinopecten yessoensis</name>
    <dbReference type="NCBI Taxonomy" id="6573"/>
    <lineage>
        <taxon>Eukaryota</taxon>
        <taxon>Metazoa</taxon>
        <taxon>Spiralia</taxon>
        <taxon>Lophotrochozoa</taxon>
        <taxon>Mollusca</taxon>
        <taxon>Bivalvia</taxon>
        <taxon>Autobranchia</taxon>
        <taxon>Pteriomorphia</taxon>
        <taxon>Pectinida</taxon>
        <taxon>Pectinoidea</taxon>
        <taxon>Pectinidae</taxon>
        <taxon>Mizuhopecten</taxon>
    </lineage>
</organism>
<keyword evidence="2" id="KW-1185">Reference proteome</keyword>
<accession>A0A210R4C0</accession>
<gene>
    <name evidence="1" type="ORF">KP79_PYT03534</name>
</gene>
<dbReference type="Gene3D" id="2.60.40.1900">
    <property type="entry name" value="Beta-microseminoprotein (PSP94) domain"/>
    <property type="match status" value="1"/>
</dbReference>
<dbReference type="AlphaFoldDB" id="A0A210R4C0"/>
<sequence>MSYVHCTPVKLTSGENVSPHGGMQLERPLILSSLMQSINLLQCSGRIHVVTRLTNSSDRFSGPSPLNDVKTDHLRIRPCANFILGRYGNLSQSCSSLLSHLDVTVSGGSGVLDGFRRRFSIKTPNIFTKTMKTALSCLVLAALFSQGLSTCTYSQGRREITAFGSTRYLCDYPTTANGSRASITFEFGSKFSTSDCNECECTADGMRCCGFGVKSGTPIFAPVGCQVVADGCRARVVSMSDNRTDCYAYNQYRRPSSGPFDPFMSSPYDMFGMRGYGGMNAMGQRRGPLDGAEMESEGLLPMLLPLLMGSNPGMGPGGMVGGMSEGMAGGMAEGTAGTAGLARSNAGAGNGAGADAETGAYGPAMNPFQGLSRMPPLMRLLFMSSMMAS</sequence>
<dbReference type="Proteomes" id="UP000242188">
    <property type="component" value="Unassembled WGS sequence"/>
</dbReference>
<comment type="caution">
    <text evidence="1">The sequence shown here is derived from an EMBL/GenBank/DDBJ whole genome shotgun (WGS) entry which is preliminary data.</text>
</comment>
<dbReference type="OrthoDB" id="6123676at2759"/>